<accession>A0ABU3P0E0</accession>
<dbReference type="PANTHER" id="PTHR39160:SF4">
    <property type="entry name" value="RESUSCITATION-PROMOTING FACTOR RPFB"/>
    <property type="match status" value="1"/>
</dbReference>
<keyword evidence="5" id="KW-1185">Reference proteome</keyword>
<reference evidence="4 5" key="1">
    <citation type="submission" date="2023-07" db="EMBL/GenBank/DDBJ databases">
        <title>The novel representative of Negativicutes class, Anaeroselena agilis gen. nov. sp. nov.</title>
        <authorList>
            <person name="Prokofeva M.I."/>
            <person name="Elcheninov A.G."/>
            <person name="Klyukina A."/>
            <person name="Kublanov I.V."/>
            <person name="Frolov E.N."/>
            <person name="Podosokorskaya O.A."/>
        </authorList>
    </citation>
    <scope>NUCLEOTIDE SEQUENCE [LARGE SCALE GENOMIC DNA]</scope>
    <source>
        <strain evidence="4 5">4137-cl</strain>
    </source>
</reference>
<dbReference type="InterPro" id="IPR010611">
    <property type="entry name" value="3D_dom"/>
</dbReference>
<sequence length="187" mass="19957">MKHNAGRHKGYRHRSLKKKYRRLAAAVAGAFVLSAAGMPGIPPAVAHAAPPDPKPAAATPGAQLKASEHAKKIRGEAPENFKKEIKMVATAYAPGPHDNDQWGSKTHLGTQVRPGVIAVDPSIIPLGSKVFIQYPDGHGEYATAEDTGGAIKGNRIDVAKWTVREAEKFGMQDVKVFVVNTPKDKGV</sequence>
<dbReference type="Proteomes" id="UP001254848">
    <property type="component" value="Unassembled WGS sequence"/>
</dbReference>
<dbReference type="Pfam" id="PF06725">
    <property type="entry name" value="3D"/>
    <property type="match status" value="1"/>
</dbReference>
<proteinExistence type="predicted"/>
<feature type="domain" description="3D" evidence="3">
    <location>
        <begin position="116"/>
        <end position="179"/>
    </location>
</feature>
<feature type="region of interest" description="Disordered" evidence="2">
    <location>
        <begin position="44"/>
        <end position="77"/>
    </location>
</feature>
<feature type="compositionally biased region" description="Basic and acidic residues" evidence="2">
    <location>
        <begin position="66"/>
        <end position="77"/>
    </location>
</feature>
<evidence type="ECO:0000256" key="2">
    <source>
        <dbReference type="SAM" id="MobiDB-lite"/>
    </source>
</evidence>
<comment type="caution">
    <text evidence="4">The sequence shown here is derived from an EMBL/GenBank/DDBJ whole genome shotgun (WGS) entry which is preliminary data.</text>
</comment>
<evidence type="ECO:0000259" key="3">
    <source>
        <dbReference type="Pfam" id="PF06725"/>
    </source>
</evidence>
<dbReference type="RefSeq" id="WP_413780999.1">
    <property type="nucleotide sequence ID" value="NZ_JAUOZS010000001.1"/>
</dbReference>
<name>A0ABU3P0E0_9FIRM</name>
<dbReference type="InterPro" id="IPR059180">
    <property type="entry name" value="3D_YorM"/>
</dbReference>
<dbReference type="InterPro" id="IPR051933">
    <property type="entry name" value="Resuscitation_pf_RpfB"/>
</dbReference>
<evidence type="ECO:0000313" key="4">
    <source>
        <dbReference type="EMBL" id="MDT8902518.1"/>
    </source>
</evidence>
<evidence type="ECO:0000313" key="5">
    <source>
        <dbReference type="Proteomes" id="UP001254848"/>
    </source>
</evidence>
<gene>
    <name evidence="4" type="ORF">Q4T40_14815</name>
</gene>
<dbReference type="CDD" id="cd14667">
    <property type="entry name" value="3D_containing_proteins"/>
    <property type="match status" value="1"/>
</dbReference>
<dbReference type="Gene3D" id="2.40.40.10">
    <property type="entry name" value="RlpA-like domain"/>
    <property type="match status" value="1"/>
</dbReference>
<dbReference type="InterPro" id="IPR036908">
    <property type="entry name" value="RlpA-like_sf"/>
</dbReference>
<organism evidence="4 5">
    <name type="scientific">Anaeroselena agilis</name>
    <dbReference type="NCBI Taxonomy" id="3063788"/>
    <lineage>
        <taxon>Bacteria</taxon>
        <taxon>Bacillati</taxon>
        <taxon>Bacillota</taxon>
        <taxon>Negativicutes</taxon>
        <taxon>Acetonemataceae</taxon>
        <taxon>Anaeroselena</taxon>
    </lineage>
</organism>
<protein>
    <submittedName>
        <fullName evidence="4">3D domain-containing protein</fullName>
    </submittedName>
</protein>
<evidence type="ECO:0000256" key="1">
    <source>
        <dbReference type="ARBA" id="ARBA00022729"/>
    </source>
</evidence>
<dbReference type="EMBL" id="JAUOZS010000001">
    <property type="protein sequence ID" value="MDT8902518.1"/>
    <property type="molecule type" value="Genomic_DNA"/>
</dbReference>
<feature type="compositionally biased region" description="Low complexity" evidence="2">
    <location>
        <begin position="44"/>
        <end position="62"/>
    </location>
</feature>
<dbReference type="PANTHER" id="PTHR39160">
    <property type="entry name" value="CELL WALL-BINDING PROTEIN YOCH"/>
    <property type="match status" value="1"/>
</dbReference>
<dbReference type="SUPFAM" id="SSF50685">
    <property type="entry name" value="Barwin-like endoglucanases"/>
    <property type="match status" value="1"/>
</dbReference>
<keyword evidence="1" id="KW-0732">Signal</keyword>